<dbReference type="EMBL" id="BAABWN010000001">
    <property type="protein sequence ID" value="GAA6166528.1"/>
    <property type="molecule type" value="Genomic_DNA"/>
</dbReference>
<dbReference type="RefSeq" id="WP_353301436.1">
    <property type="nucleotide sequence ID" value="NZ_BAABWN010000001.1"/>
</dbReference>
<protein>
    <submittedName>
        <fullName evidence="1">Uncharacterized protein</fullName>
    </submittedName>
</protein>
<name>A0ABQ0A4D7_9GAMM</name>
<keyword evidence="2" id="KW-1185">Reference proteome</keyword>
<sequence length="163" mass="18345">MITKKIIALYLGITTLCLSSYGTSSIKPIKLNDRQAIYDSLEKQNILNKHRKLVHITHICNLKIDHNDYPVVNVIEHIPGAQTPRGVNRILILDSELKLKSKVDYDGSVFPLFCENNSLFLHGFITIDGLLPEGNVLTFSDQGTKILVTNIEANNFPLQTYPQ</sequence>
<evidence type="ECO:0000313" key="1">
    <source>
        <dbReference type="EMBL" id="GAA6166528.1"/>
    </source>
</evidence>
<comment type="caution">
    <text evidence="1">The sequence shown here is derived from an EMBL/GenBank/DDBJ whole genome shotgun (WGS) entry which is preliminary data.</text>
</comment>
<accession>A0ABQ0A4D7</accession>
<evidence type="ECO:0000313" key="2">
    <source>
        <dbReference type="Proteomes" id="UP001465153"/>
    </source>
</evidence>
<dbReference type="Proteomes" id="UP001465153">
    <property type="component" value="Unassembled WGS sequence"/>
</dbReference>
<organism evidence="1 2">
    <name type="scientific">Sessilibacter corallicola</name>
    <dbReference type="NCBI Taxonomy" id="2904075"/>
    <lineage>
        <taxon>Bacteria</taxon>
        <taxon>Pseudomonadati</taxon>
        <taxon>Pseudomonadota</taxon>
        <taxon>Gammaproteobacteria</taxon>
        <taxon>Cellvibrionales</taxon>
        <taxon>Cellvibrionaceae</taxon>
        <taxon>Sessilibacter</taxon>
    </lineage>
</organism>
<reference evidence="1 2" key="1">
    <citation type="submission" date="2024-04" db="EMBL/GenBank/DDBJ databases">
        <title>Draft genome sequence of Sessilibacter corallicola NBRC 116591.</title>
        <authorList>
            <person name="Miyakawa T."/>
            <person name="Kusuya Y."/>
            <person name="Miura T."/>
        </authorList>
    </citation>
    <scope>NUCLEOTIDE SEQUENCE [LARGE SCALE GENOMIC DNA]</scope>
    <source>
        <strain evidence="1 2">KU-00831-HH</strain>
    </source>
</reference>
<proteinExistence type="predicted"/>
<gene>
    <name evidence="1" type="ORF">NBRC116591_03380</name>
</gene>